<evidence type="ECO:0000256" key="5">
    <source>
        <dbReference type="HAMAP-Rule" id="MF_00198"/>
    </source>
</evidence>
<evidence type="ECO:0000259" key="9">
    <source>
        <dbReference type="PROSITE" id="PS51006"/>
    </source>
</evidence>
<gene>
    <name evidence="5" type="primary">speE</name>
    <name evidence="10" type="ordered locus">Nwat_0591</name>
</gene>
<dbReference type="AlphaFoldDB" id="D8KB15"/>
<reference evidence="10 11" key="1">
    <citation type="submission" date="2010-06" db="EMBL/GenBank/DDBJ databases">
        <title>Complete sequence of chromosome of Nitrosococcus watsoni C-113.</title>
        <authorList>
            <consortium name="US DOE Joint Genome Institute"/>
            <person name="Lucas S."/>
            <person name="Copeland A."/>
            <person name="Lapidus A."/>
            <person name="Cheng J.-F."/>
            <person name="Bruce D."/>
            <person name="Goodwin L."/>
            <person name="Pitluck S."/>
            <person name="Malfatti S.A."/>
            <person name="Chain P.S.G."/>
            <person name="Land M."/>
            <person name="Hauser L."/>
            <person name="Kyrpides N."/>
            <person name="Ivanova N."/>
            <person name="Cambell M.A."/>
            <person name="Heidelberg J.F."/>
            <person name="Klotz M.G."/>
            <person name="Woyke T."/>
        </authorList>
    </citation>
    <scope>NUCLEOTIDE SEQUENCE [LARGE SCALE GENOMIC DNA]</scope>
    <source>
        <strain evidence="10 11">C-113</strain>
    </source>
</reference>
<dbReference type="GO" id="GO:0004766">
    <property type="term" value="F:spermidine synthase activity"/>
    <property type="evidence" value="ECO:0007669"/>
    <property type="project" value="UniProtKB-UniRule"/>
</dbReference>
<proteinExistence type="inferred from homology"/>
<feature type="active site" description="Proton acceptor" evidence="5 6">
    <location>
        <position position="161"/>
    </location>
</feature>
<comment type="catalytic activity">
    <reaction evidence="5 8">
        <text>S-adenosyl 3-(methylsulfanyl)propylamine + putrescine = S-methyl-5'-thioadenosine + spermidine + H(+)</text>
        <dbReference type="Rhea" id="RHEA:12721"/>
        <dbReference type="ChEBI" id="CHEBI:15378"/>
        <dbReference type="ChEBI" id="CHEBI:17509"/>
        <dbReference type="ChEBI" id="CHEBI:57443"/>
        <dbReference type="ChEBI" id="CHEBI:57834"/>
        <dbReference type="ChEBI" id="CHEBI:326268"/>
        <dbReference type="EC" id="2.5.1.16"/>
    </reaction>
</comment>
<dbReference type="PANTHER" id="PTHR11558:SF11">
    <property type="entry name" value="SPERMIDINE SYNTHASE"/>
    <property type="match status" value="1"/>
</dbReference>
<dbReference type="HOGENOM" id="CLU_048199_0_0_6"/>
<dbReference type="GO" id="GO:0005829">
    <property type="term" value="C:cytosol"/>
    <property type="evidence" value="ECO:0007669"/>
    <property type="project" value="TreeGrafter"/>
</dbReference>
<dbReference type="Gene3D" id="2.30.140.10">
    <property type="entry name" value="Spermidine synthase, tetramerisation domain"/>
    <property type="match status" value="1"/>
</dbReference>
<feature type="binding site" evidence="5">
    <location>
        <position position="67"/>
    </location>
    <ligand>
        <name>spermidine</name>
        <dbReference type="ChEBI" id="CHEBI:57834"/>
    </ligand>
</feature>
<dbReference type="InterPro" id="IPR030373">
    <property type="entry name" value="PABS_CS"/>
</dbReference>
<dbReference type="KEGG" id="nwa:Nwat_0591"/>
<dbReference type="InterPro" id="IPR030374">
    <property type="entry name" value="PABS"/>
</dbReference>
<dbReference type="InterPro" id="IPR037163">
    <property type="entry name" value="Spermidine_synt_N_sf"/>
</dbReference>
<dbReference type="RefSeq" id="WP_013219655.1">
    <property type="nucleotide sequence ID" value="NC_014315.1"/>
</dbReference>
<comment type="function">
    <text evidence="5">Catalyzes the irreversible transfer of a propylamine group from the amino donor S-adenosylmethioninamine (decarboxy-AdoMet) to putrescine (1,4-diaminobutane) to yield spermidine.</text>
</comment>
<evidence type="ECO:0000313" key="10">
    <source>
        <dbReference type="EMBL" id="ADJ27549.1"/>
    </source>
</evidence>
<dbReference type="Pfam" id="PF01564">
    <property type="entry name" value="Spermine_synth"/>
    <property type="match status" value="1"/>
</dbReference>
<dbReference type="PROSITE" id="PS01330">
    <property type="entry name" value="PABS_1"/>
    <property type="match status" value="1"/>
</dbReference>
<protein>
    <recommendedName>
        <fullName evidence="5">Polyamine aminopropyltransferase</fullName>
    </recommendedName>
    <alternativeName>
        <fullName evidence="5">Putrescine aminopropyltransferase</fullName>
        <shortName evidence="5">PAPT</shortName>
    </alternativeName>
    <alternativeName>
        <fullName evidence="5">Spermidine synthase</fullName>
        <shortName evidence="5">SPDS</shortName>
        <shortName evidence="5">SPDSY</shortName>
        <ecNumber evidence="5">2.5.1.16</ecNumber>
    </alternativeName>
</protein>
<dbReference type="PANTHER" id="PTHR11558">
    <property type="entry name" value="SPERMIDINE/SPERMINE SYNTHASE"/>
    <property type="match status" value="1"/>
</dbReference>
<comment type="similarity">
    <text evidence="1 5 7">Belongs to the spermidine/spermine synthase family.</text>
</comment>
<dbReference type="InterPro" id="IPR001045">
    <property type="entry name" value="Spermi_synthase"/>
</dbReference>
<dbReference type="InterPro" id="IPR035246">
    <property type="entry name" value="Spermidine_synt_N"/>
</dbReference>
<feature type="binding site" evidence="5">
    <location>
        <position position="36"/>
    </location>
    <ligand>
        <name>S-methyl-5'-thioadenosine</name>
        <dbReference type="ChEBI" id="CHEBI:17509"/>
    </ligand>
</feature>
<comment type="subunit">
    <text evidence="5">Homodimer or homotetramer.</text>
</comment>
<comment type="pathway">
    <text evidence="5">Amine and polyamine biosynthesis; spermidine biosynthesis; spermidine from putrescine: step 1/1.</text>
</comment>
<dbReference type="eggNOG" id="COG0421">
    <property type="taxonomic scope" value="Bacteria"/>
</dbReference>
<feature type="binding site" evidence="5">
    <location>
        <begin position="161"/>
        <end position="164"/>
    </location>
    <ligand>
        <name>spermidine</name>
        <dbReference type="ChEBI" id="CHEBI:57834"/>
    </ligand>
</feature>
<dbReference type="PROSITE" id="PS51006">
    <property type="entry name" value="PABS_2"/>
    <property type="match status" value="1"/>
</dbReference>
<dbReference type="NCBIfam" id="NF002010">
    <property type="entry name" value="PRK00811.1"/>
    <property type="match status" value="1"/>
</dbReference>
<feature type="binding site" evidence="5">
    <location>
        <position position="91"/>
    </location>
    <ligand>
        <name>spermidine</name>
        <dbReference type="ChEBI" id="CHEBI:57834"/>
    </ligand>
</feature>
<evidence type="ECO:0000256" key="2">
    <source>
        <dbReference type="ARBA" id="ARBA00022679"/>
    </source>
</evidence>
<feature type="binding site" evidence="5">
    <location>
        <position position="168"/>
    </location>
    <ligand>
        <name>S-methyl-5'-thioadenosine</name>
        <dbReference type="ChEBI" id="CHEBI:17509"/>
    </ligand>
</feature>
<dbReference type="EMBL" id="CP002086">
    <property type="protein sequence ID" value="ADJ27549.1"/>
    <property type="molecule type" value="Genomic_DNA"/>
</dbReference>
<dbReference type="STRING" id="105559.Nwat_0591"/>
<feature type="binding site" evidence="5">
    <location>
        <position position="111"/>
    </location>
    <ligand>
        <name>S-methyl-5'-thioadenosine</name>
        <dbReference type="ChEBI" id="CHEBI:17509"/>
    </ligand>
</feature>
<dbReference type="Proteomes" id="UP000000393">
    <property type="component" value="Chromosome"/>
</dbReference>
<evidence type="ECO:0000256" key="8">
    <source>
        <dbReference type="RuleBase" id="RU003837"/>
    </source>
</evidence>
<sequence length="284" mass="32310">MQLDPKRWFTEICKEGGLAFSLAIKEKLHAQTTPYQHIEIYQTEAFGRLMVIDGFIMLSERDNFFYHEMMAHPVLFTHPHPRRVLIIGGGDCGTLREVLKHEGVKQVQQVEIDEQVTRLAEKYFPELCQSNNDPRAHFHFGDGLRFVAQAPANSVDVMIIDSTDPIGPAEGLFQASFYADCQRLLGDKGILVHQSESPLIHLDLLKKMRAEMKKGGFSQVRTLTYPQCVYPSGWWSATLAGHALPCFREQDAAAKNFPTRYYNVDIHRASLAIPEFLRQTEESS</sequence>
<keyword evidence="4 5" id="KW-0620">Polyamine biosynthesis</keyword>
<evidence type="ECO:0000313" key="11">
    <source>
        <dbReference type="Proteomes" id="UP000000393"/>
    </source>
</evidence>
<dbReference type="GO" id="GO:0008295">
    <property type="term" value="P:spermidine biosynthetic process"/>
    <property type="evidence" value="ECO:0007669"/>
    <property type="project" value="UniProtKB-UniRule"/>
</dbReference>
<dbReference type="Pfam" id="PF17284">
    <property type="entry name" value="Spermine_synt_N"/>
    <property type="match status" value="1"/>
</dbReference>
<evidence type="ECO:0000256" key="4">
    <source>
        <dbReference type="ARBA" id="ARBA00023115"/>
    </source>
</evidence>
<evidence type="ECO:0000256" key="6">
    <source>
        <dbReference type="PROSITE-ProRule" id="PRU00354"/>
    </source>
</evidence>
<name>D8KB15_NITWC</name>
<feature type="binding site" evidence="5">
    <location>
        <begin position="142"/>
        <end position="143"/>
    </location>
    <ligand>
        <name>S-methyl-5'-thioadenosine</name>
        <dbReference type="ChEBI" id="CHEBI:17509"/>
    </ligand>
</feature>
<dbReference type="NCBIfam" id="TIGR00417">
    <property type="entry name" value="speE"/>
    <property type="match status" value="1"/>
</dbReference>
<dbReference type="SUPFAM" id="SSF53335">
    <property type="entry name" value="S-adenosyl-L-methionine-dependent methyltransferases"/>
    <property type="match status" value="1"/>
</dbReference>
<dbReference type="OrthoDB" id="9793120at2"/>
<dbReference type="InterPro" id="IPR029063">
    <property type="entry name" value="SAM-dependent_MTases_sf"/>
</dbReference>
<organism evidence="10 11">
    <name type="scientific">Nitrosococcus watsoni (strain C-113)</name>
    <dbReference type="NCBI Taxonomy" id="105559"/>
    <lineage>
        <taxon>Bacteria</taxon>
        <taxon>Pseudomonadati</taxon>
        <taxon>Pseudomonadota</taxon>
        <taxon>Gammaproteobacteria</taxon>
        <taxon>Chromatiales</taxon>
        <taxon>Chromatiaceae</taxon>
        <taxon>Nitrosococcus</taxon>
    </lineage>
</organism>
<evidence type="ECO:0000256" key="3">
    <source>
        <dbReference type="ARBA" id="ARBA00023066"/>
    </source>
</evidence>
<evidence type="ECO:0000256" key="7">
    <source>
        <dbReference type="RuleBase" id="RU003836"/>
    </source>
</evidence>
<evidence type="ECO:0000256" key="1">
    <source>
        <dbReference type="ARBA" id="ARBA00007867"/>
    </source>
</evidence>
<dbReference type="Gene3D" id="3.40.50.150">
    <property type="entry name" value="Vaccinia Virus protein VP39"/>
    <property type="match status" value="1"/>
</dbReference>
<keyword evidence="11" id="KW-1185">Reference proteome</keyword>
<dbReference type="EC" id="2.5.1.16" evidence="5"/>
<dbReference type="HAMAP" id="MF_00198">
    <property type="entry name" value="Spermidine_synth"/>
    <property type="match status" value="1"/>
</dbReference>
<keyword evidence="3 5" id="KW-0745">Spermidine biosynthesis</keyword>
<accession>D8KB15</accession>
<feature type="domain" description="PABS" evidence="9">
    <location>
        <begin position="6"/>
        <end position="242"/>
    </location>
</feature>
<keyword evidence="2 5" id="KW-0808">Transferase</keyword>
<dbReference type="UniPathway" id="UPA00248">
    <property type="reaction ID" value="UER00314"/>
</dbReference>